<organism evidence="1 2">
    <name type="scientific">Kitasatospora xanthocidica</name>
    <dbReference type="NCBI Taxonomy" id="83382"/>
    <lineage>
        <taxon>Bacteria</taxon>
        <taxon>Bacillati</taxon>
        <taxon>Actinomycetota</taxon>
        <taxon>Actinomycetes</taxon>
        <taxon>Kitasatosporales</taxon>
        <taxon>Streptomycetaceae</taxon>
        <taxon>Kitasatospora</taxon>
    </lineage>
</organism>
<evidence type="ECO:0000313" key="2">
    <source>
        <dbReference type="Proteomes" id="UP000263377"/>
    </source>
</evidence>
<dbReference type="EMBL" id="QVIG01000003">
    <property type="protein sequence ID" value="RGD55599.1"/>
    <property type="molecule type" value="Genomic_DNA"/>
</dbReference>
<keyword evidence="2" id="KW-1185">Reference proteome</keyword>
<dbReference type="AlphaFoldDB" id="A0A372ZIC4"/>
<protein>
    <submittedName>
        <fullName evidence="1">Uncharacterized protein</fullName>
    </submittedName>
</protein>
<sequence length="123" mass="12501">MNGTGEGRGMAADGPEAREFVAALVRAGAPSAAGPAGLAVPEAAAERVIAVARRLALRAAPEERPRPESGLLGVATALVVDEHPSAPVWSAAERQLLAGWVAVLIEHRGEDGVRELLGALAEG</sequence>
<evidence type="ECO:0000313" key="1">
    <source>
        <dbReference type="EMBL" id="RGD55599.1"/>
    </source>
</evidence>
<name>A0A372ZIC4_9ACTN</name>
<proteinExistence type="predicted"/>
<dbReference type="Proteomes" id="UP000263377">
    <property type="component" value="Unassembled WGS sequence"/>
</dbReference>
<accession>A0A372ZIC4</accession>
<comment type="caution">
    <text evidence="1">The sequence shown here is derived from an EMBL/GenBank/DDBJ whole genome shotgun (WGS) entry which is preliminary data.</text>
</comment>
<reference evidence="1 2" key="1">
    <citation type="submission" date="2018-08" db="EMBL/GenBank/DDBJ databases">
        <title>Diversity &amp; Physiological Properties of Lignin-Decomposing Actinobacteria from Soil.</title>
        <authorList>
            <person name="Roh S.G."/>
            <person name="Kim S.B."/>
        </authorList>
    </citation>
    <scope>NUCLEOTIDE SEQUENCE [LARGE SCALE GENOMIC DNA]</scope>
    <source>
        <strain evidence="1 2">MMS17-GH009</strain>
    </source>
</reference>
<dbReference type="RefSeq" id="WP_074004943.1">
    <property type="nucleotide sequence ID" value="NZ_QVIG01000003.1"/>
</dbReference>
<gene>
    <name evidence="1" type="ORF">DR950_40355</name>
</gene>